<keyword evidence="9" id="KW-1185">Reference proteome</keyword>
<dbReference type="HAMAP" id="MF_00031">
    <property type="entry name" value="DNA_HJ_migration_RuvA"/>
    <property type="match status" value="1"/>
</dbReference>
<keyword evidence="4 6" id="KW-0233">DNA recombination</keyword>
<dbReference type="InterPro" id="IPR003583">
    <property type="entry name" value="Hlx-hairpin-Hlx_DNA-bd_motif"/>
</dbReference>
<dbReference type="InterPro" id="IPR010994">
    <property type="entry name" value="RuvA_2-like"/>
</dbReference>
<keyword evidence="2 6" id="KW-0227">DNA damage</keyword>
<evidence type="ECO:0000256" key="5">
    <source>
        <dbReference type="ARBA" id="ARBA00023204"/>
    </source>
</evidence>
<dbReference type="Gene3D" id="1.10.8.10">
    <property type="entry name" value="DNA helicase RuvA subunit, C-terminal domain"/>
    <property type="match status" value="1"/>
</dbReference>
<dbReference type="SUPFAM" id="SSF50249">
    <property type="entry name" value="Nucleic acid-binding proteins"/>
    <property type="match status" value="1"/>
</dbReference>
<keyword evidence="8" id="KW-0378">Hydrolase</keyword>
<dbReference type="SMART" id="SM00278">
    <property type="entry name" value="HhH1"/>
    <property type="match status" value="2"/>
</dbReference>
<dbReference type="InterPro" id="IPR036267">
    <property type="entry name" value="RuvA_C_sf"/>
</dbReference>
<evidence type="ECO:0000313" key="8">
    <source>
        <dbReference type="EMBL" id="USS87672.1"/>
    </source>
</evidence>
<dbReference type="InterPro" id="IPR013849">
    <property type="entry name" value="DNA_helicase_Holl-junc_RuvA_I"/>
</dbReference>
<comment type="subcellular location">
    <subcellularLocation>
        <location evidence="6">Cytoplasm</location>
    </subcellularLocation>
</comment>
<comment type="function">
    <text evidence="6">The RuvA-RuvB-RuvC complex processes Holliday junction (HJ) DNA during genetic recombination and DNA repair, while the RuvA-RuvB complex plays an important role in the rescue of blocked DNA replication forks via replication fork reversal (RFR). RuvA specifically binds to HJ cruciform DNA, conferring on it an open structure. The RuvB hexamer acts as an ATP-dependent pump, pulling dsDNA into and through the RuvAB complex. HJ branch migration allows RuvC to scan DNA until it finds its consensus sequence, where it cleaves and resolves the cruciform DNA.</text>
</comment>
<dbReference type="CDD" id="cd14332">
    <property type="entry name" value="UBA_RuvA_C"/>
    <property type="match status" value="1"/>
</dbReference>
<evidence type="ECO:0000256" key="3">
    <source>
        <dbReference type="ARBA" id="ARBA00023125"/>
    </source>
</evidence>
<feature type="region of interest" description="Domain II" evidence="6">
    <location>
        <begin position="64"/>
        <end position="141"/>
    </location>
</feature>
<feature type="domain" description="Helix-hairpin-helix DNA-binding motif class 1" evidence="7">
    <location>
        <begin position="107"/>
        <end position="126"/>
    </location>
</feature>
<dbReference type="Pfam" id="PF14520">
    <property type="entry name" value="HHH_5"/>
    <property type="match status" value="1"/>
</dbReference>
<dbReference type="RefSeq" id="WP_252796963.1">
    <property type="nucleotide sequence ID" value="NZ_CP097118.1"/>
</dbReference>
<comment type="caution">
    <text evidence="6">Lacks conserved residue(s) required for the propagation of feature annotation.</text>
</comment>
<dbReference type="SUPFAM" id="SSF47781">
    <property type="entry name" value="RuvA domain 2-like"/>
    <property type="match status" value="1"/>
</dbReference>
<comment type="similarity">
    <text evidence="6">Belongs to the RuvA family.</text>
</comment>
<dbReference type="InterPro" id="IPR012340">
    <property type="entry name" value="NA-bd_OB-fold"/>
</dbReference>
<keyword evidence="1 6" id="KW-0963">Cytoplasm</keyword>
<evidence type="ECO:0000313" key="9">
    <source>
        <dbReference type="Proteomes" id="UP001057025"/>
    </source>
</evidence>
<evidence type="ECO:0000256" key="2">
    <source>
        <dbReference type="ARBA" id="ARBA00022763"/>
    </source>
</evidence>
<organism evidence="8 9">
    <name type="scientific">Fructilactobacillus hinvesii</name>
    <dbReference type="NCBI Taxonomy" id="2940300"/>
    <lineage>
        <taxon>Bacteria</taxon>
        <taxon>Bacillati</taxon>
        <taxon>Bacillota</taxon>
        <taxon>Bacilli</taxon>
        <taxon>Lactobacillales</taxon>
        <taxon>Lactobacillaceae</taxon>
        <taxon>Fructilactobacillus</taxon>
    </lineage>
</organism>
<dbReference type="SUPFAM" id="SSF46929">
    <property type="entry name" value="DNA helicase RuvA subunit, C-terminal domain"/>
    <property type="match status" value="1"/>
</dbReference>
<dbReference type="Proteomes" id="UP001057025">
    <property type="component" value="Chromosome"/>
</dbReference>
<dbReference type="Pfam" id="PF07499">
    <property type="entry name" value="RuvA_C"/>
    <property type="match status" value="1"/>
</dbReference>
<proteinExistence type="inferred from homology"/>
<dbReference type="Pfam" id="PF01330">
    <property type="entry name" value="RuvA_N"/>
    <property type="match status" value="1"/>
</dbReference>
<dbReference type="InterPro" id="IPR000085">
    <property type="entry name" value="RuvA"/>
</dbReference>
<feature type="domain" description="Helix-hairpin-helix DNA-binding motif class 1" evidence="7">
    <location>
        <begin position="72"/>
        <end position="91"/>
    </location>
</feature>
<feature type="region of interest" description="Domain III" evidence="6">
    <location>
        <begin position="150"/>
        <end position="201"/>
    </location>
</feature>
<comment type="subunit">
    <text evidence="6">Homotetramer. Forms an RuvA(8)-RuvB(12)-Holliday junction (HJ) complex. HJ DNA is sandwiched between 2 RuvA tetramers; dsDNA enters through RuvA and exits via RuvB. An RuvB hexamer assembles on each DNA strand where it exits the tetramer. Each RuvB hexamer is contacted by two RuvA subunits (via domain III) on 2 adjacent RuvB subunits; this complex drives branch migration. In the full resolvosome a probable DNA-RuvA(4)-RuvB(12)-RuvC(2) complex forms which resolves the HJ.</text>
</comment>
<comment type="domain">
    <text evidence="6">Has three domains with a flexible linker between the domains II and III and assumes an 'L' shape. Domain III is highly mobile and contacts RuvB.</text>
</comment>
<dbReference type="Gene3D" id="2.40.50.140">
    <property type="entry name" value="Nucleic acid-binding proteins"/>
    <property type="match status" value="1"/>
</dbReference>
<dbReference type="GO" id="GO:0016787">
    <property type="term" value="F:hydrolase activity"/>
    <property type="evidence" value="ECO:0007669"/>
    <property type="project" value="UniProtKB-KW"/>
</dbReference>
<evidence type="ECO:0000259" key="7">
    <source>
        <dbReference type="SMART" id="SM00278"/>
    </source>
</evidence>
<dbReference type="GO" id="GO:0003678">
    <property type="term" value="F:DNA helicase activity"/>
    <property type="evidence" value="ECO:0007669"/>
    <property type="project" value="UniProtKB-EC"/>
</dbReference>
<evidence type="ECO:0000256" key="4">
    <source>
        <dbReference type="ARBA" id="ARBA00023172"/>
    </source>
</evidence>
<keyword evidence="5 6" id="KW-0234">DNA repair</keyword>
<sequence>MFEYLNGIVTSVTPQAIVVDVNGVGYLVYVANPYHFEQAEPTPQKIYVHQNVTDSSQTLYGFLTAEDKQLFEQLLNVSGIGAKSALAIMAGNDNQGLITAIQTEDVQFLTKFPGIGKKTARQIILDLQDKLQKQPLAPVTVSSQSDDHVQSNVQLADALSALQALGFKEKEVDKIGQQLAQVDEGLTTDQYLSRGLKLLTK</sequence>
<evidence type="ECO:0000256" key="6">
    <source>
        <dbReference type="HAMAP-Rule" id="MF_00031"/>
    </source>
</evidence>
<protein>
    <recommendedName>
        <fullName evidence="6">Holliday junction branch migration complex subunit RuvA</fullName>
    </recommendedName>
</protein>
<reference evidence="8" key="1">
    <citation type="submission" date="2022-05" db="EMBL/GenBank/DDBJ databases">
        <authorList>
            <person name="Oliphant S.A."/>
            <person name="Watson-Haigh N.S."/>
            <person name="Sumby K.M."/>
            <person name="Gardner J.M."/>
            <person name="Jiranek V."/>
        </authorList>
    </citation>
    <scope>NUCLEOTIDE SEQUENCE</scope>
    <source>
        <strain evidence="8">KI11_C11</strain>
    </source>
</reference>
<dbReference type="NCBIfam" id="TIGR00084">
    <property type="entry name" value="ruvA"/>
    <property type="match status" value="1"/>
</dbReference>
<dbReference type="InterPro" id="IPR011114">
    <property type="entry name" value="RuvA_C"/>
</dbReference>
<dbReference type="EMBL" id="CP097118">
    <property type="protein sequence ID" value="USS87672.1"/>
    <property type="molecule type" value="Genomic_DNA"/>
</dbReference>
<dbReference type="Gene3D" id="1.10.150.20">
    <property type="entry name" value="5' to 3' exonuclease, C-terminal subdomain"/>
    <property type="match status" value="1"/>
</dbReference>
<evidence type="ECO:0000256" key="1">
    <source>
        <dbReference type="ARBA" id="ARBA00022490"/>
    </source>
</evidence>
<gene>
    <name evidence="6 8" type="primary">ruvA</name>
    <name evidence="8" type="ORF">M3M39_06065</name>
</gene>
<keyword evidence="3 6" id="KW-0238">DNA-binding</keyword>
<accession>A0ABY5BRI9</accession>
<name>A0ABY5BRI9_9LACO</name>